<dbReference type="PANTHER" id="PTHR24024:SF18">
    <property type="entry name" value="SHORT-CHAIN COLLAGEN C4-LIKE"/>
    <property type="match status" value="1"/>
</dbReference>
<name>C3ZR26_BRAFL</name>
<accession>C3ZR26</accession>
<evidence type="ECO:0000256" key="1">
    <source>
        <dbReference type="ARBA" id="ARBA00022734"/>
    </source>
</evidence>
<gene>
    <name evidence="2" type="ORF">BRAFLDRAFT_87529</name>
</gene>
<dbReference type="EMBL" id="GG666663">
    <property type="protein sequence ID" value="EEN45067.1"/>
    <property type="molecule type" value="Genomic_DNA"/>
</dbReference>
<evidence type="ECO:0008006" key="3">
    <source>
        <dbReference type="Google" id="ProtNLM"/>
    </source>
</evidence>
<dbReference type="eggNOG" id="ENOG502S5AN">
    <property type="taxonomic scope" value="Eukaryota"/>
</dbReference>
<dbReference type="InterPro" id="IPR051077">
    <property type="entry name" value="Ca-dependent_lectin"/>
</dbReference>
<dbReference type="GO" id="GO:0030246">
    <property type="term" value="F:carbohydrate binding"/>
    <property type="evidence" value="ECO:0007669"/>
    <property type="project" value="UniProtKB-KW"/>
</dbReference>
<sequence>MATILVPGASLKNKNFLGAIQQAGSVTMYPLPAEPARFVTGKSLSSTPVDELSRMIRQLCDTDPRALLTMAKMEEDDRQSWVTWKAPWPTRSPWPARSCWKRRTGWTRRTARAGTGYSWSRRACWLSGVAGGTSHVHQGGGTNYQCVPADPQWGKYQDGVQGHKAFMWGAEYELDTNVPFGSTSLHNNDVPCAVCYVPTRGSKLMIPARNTCPTGWTREYHGYLMAGYYNHPGATEYVCMDEEPDVIPGGHADQNGALFYPVEARCGSLPCPNYVEGRELTCVVCTK</sequence>
<dbReference type="PANTHER" id="PTHR24024">
    <property type="entry name" value="PULMONARY SURFACTANT-ASSOCIATED PROTEIN A"/>
    <property type="match status" value="1"/>
</dbReference>
<protein>
    <recommendedName>
        <fullName evidence="3">Short-chain collagen C4</fullName>
    </recommendedName>
</protein>
<dbReference type="AlphaFoldDB" id="C3ZR26"/>
<evidence type="ECO:0000313" key="2">
    <source>
        <dbReference type="EMBL" id="EEN45067.1"/>
    </source>
</evidence>
<dbReference type="InParanoid" id="C3ZR26"/>
<keyword evidence="1" id="KW-0430">Lectin</keyword>
<reference evidence="2" key="1">
    <citation type="journal article" date="2008" name="Nature">
        <title>The amphioxus genome and the evolution of the chordate karyotype.</title>
        <authorList>
            <consortium name="US DOE Joint Genome Institute (JGI-PGF)"/>
            <person name="Putnam N.H."/>
            <person name="Butts T."/>
            <person name="Ferrier D.E.K."/>
            <person name="Furlong R.F."/>
            <person name="Hellsten U."/>
            <person name="Kawashima T."/>
            <person name="Robinson-Rechavi M."/>
            <person name="Shoguchi E."/>
            <person name="Terry A."/>
            <person name="Yu J.-K."/>
            <person name="Benito-Gutierrez E.L."/>
            <person name="Dubchak I."/>
            <person name="Garcia-Fernandez J."/>
            <person name="Gibson-Brown J.J."/>
            <person name="Grigoriev I.V."/>
            <person name="Horton A.C."/>
            <person name="de Jong P.J."/>
            <person name="Jurka J."/>
            <person name="Kapitonov V.V."/>
            <person name="Kohara Y."/>
            <person name="Kuroki Y."/>
            <person name="Lindquist E."/>
            <person name="Lucas S."/>
            <person name="Osoegawa K."/>
            <person name="Pennacchio L.A."/>
            <person name="Salamov A.A."/>
            <person name="Satou Y."/>
            <person name="Sauka-Spengler T."/>
            <person name="Schmutz J."/>
            <person name="Shin-I T."/>
            <person name="Toyoda A."/>
            <person name="Bronner-Fraser M."/>
            <person name="Fujiyama A."/>
            <person name="Holland L.Z."/>
            <person name="Holland P.W.H."/>
            <person name="Satoh N."/>
            <person name="Rokhsar D.S."/>
        </authorList>
    </citation>
    <scope>NUCLEOTIDE SEQUENCE [LARGE SCALE GENOMIC DNA]</scope>
    <source>
        <strain evidence="2">S238N-H82</strain>
        <tissue evidence="2">Testes</tissue>
    </source>
</reference>
<proteinExistence type="predicted"/>
<organism>
    <name type="scientific">Branchiostoma floridae</name>
    <name type="common">Florida lancelet</name>
    <name type="synonym">Amphioxus</name>
    <dbReference type="NCBI Taxonomy" id="7739"/>
    <lineage>
        <taxon>Eukaryota</taxon>
        <taxon>Metazoa</taxon>
        <taxon>Chordata</taxon>
        <taxon>Cephalochordata</taxon>
        <taxon>Leptocardii</taxon>
        <taxon>Amphioxiformes</taxon>
        <taxon>Branchiostomatidae</taxon>
        <taxon>Branchiostoma</taxon>
    </lineage>
</organism>